<evidence type="ECO:0000313" key="1">
    <source>
        <dbReference type="EMBL" id="KAI4385148.1"/>
    </source>
</evidence>
<name>A0ACB9S3D8_9MYRT</name>
<evidence type="ECO:0000313" key="2">
    <source>
        <dbReference type="Proteomes" id="UP001057402"/>
    </source>
</evidence>
<dbReference type="EMBL" id="CM042881">
    <property type="protein sequence ID" value="KAI4385148.1"/>
    <property type="molecule type" value="Genomic_DNA"/>
</dbReference>
<dbReference type="Proteomes" id="UP001057402">
    <property type="component" value="Chromosome 2"/>
</dbReference>
<organism evidence="1 2">
    <name type="scientific">Melastoma candidum</name>
    <dbReference type="NCBI Taxonomy" id="119954"/>
    <lineage>
        <taxon>Eukaryota</taxon>
        <taxon>Viridiplantae</taxon>
        <taxon>Streptophyta</taxon>
        <taxon>Embryophyta</taxon>
        <taxon>Tracheophyta</taxon>
        <taxon>Spermatophyta</taxon>
        <taxon>Magnoliopsida</taxon>
        <taxon>eudicotyledons</taxon>
        <taxon>Gunneridae</taxon>
        <taxon>Pentapetalae</taxon>
        <taxon>rosids</taxon>
        <taxon>malvids</taxon>
        <taxon>Myrtales</taxon>
        <taxon>Melastomataceae</taxon>
        <taxon>Melastomatoideae</taxon>
        <taxon>Melastomateae</taxon>
        <taxon>Melastoma</taxon>
    </lineage>
</organism>
<comment type="caution">
    <text evidence="1">The sequence shown here is derived from an EMBL/GenBank/DDBJ whole genome shotgun (WGS) entry which is preliminary data.</text>
</comment>
<accession>A0ACB9S3D8</accession>
<keyword evidence="2" id="KW-1185">Reference proteome</keyword>
<reference evidence="2" key="1">
    <citation type="journal article" date="2023" name="Front. Plant Sci.">
        <title>Chromosomal-level genome assembly of Melastoma candidum provides insights into trichome evolution.</title>
        <authorList>
            <person name="Zhong Y."/>
            <person name="Wu W."/>
            <person name="Sun C."/>
            <person name="Zou P."/>
            <person name="Liu Y."/>
            <person name="Dai S."/>
            <person name="Zhou R."/>
        </authorList>
    </citation>
    <scope>NUCLEOTIDE SEQUENCE [LARGE SCALE GENOMIC DNA]</scope>
</reference>
<proteinExistence type="predicted"/>
<protein>
    <submittedName>
        <fullName evidence="1">Uncharacterized protein</fullName>
    </submittedName>
</protein>
<gene>
    <name evidence="1" type="ORF">MLD38_003206</name>
</gene>
<sequence length="517" mass="56413">MDCSPGNMIGSSSVPSARSPGQGEGDFDVFLSFRGPDVRFSFLSHLHCALDCEGICAYFDSEDLRRGDNITGSLKEATRSSTIAIVILSEKMPQFHLIDVVSRRQELSLAAPNPEPSSESCLVSTVSIADPYVLLKMSDGSIRLLGGGPKLIAMSTERIRALQWDSVVCPLQLRLRRVPNGSRQGGMDCSPGNMIGSSSVPSARSPGQGEGDFDVFLSFRGPDVRFSFLSHLHCALDCEGICAYFDSEDLRRGDNITGSLKEATRSSTIAIVILSENYASSSWCLDELSEIIDSWKQGNLAVKPIFYRVEPREVRTPRRSFADALAAHELIVGKDSAKLRRWREALSEVGNLSGYHVDVNRNEAELLQEIVKDITAILDCTHLDVAKYPVGIESQVGEIKNLLNLESDVVLLIGLWGMAGVGKTTLAKAIVNSVMDQFVGCAFLFNVREDSANHCVGLAKLQEKLLSQVLRRKDVTVRSIANGITLIKKKLCQKKVLLLLDDISSGEQLEALAGGLY</sequence>